<gene>
    <name evidence="1" type="ORF">CEXT_464821</name>
</gene>
<comment type="caution">
    <text evidence="1">The sequence shown here is derived from an EMBL/GenBank/DDBJ whole genome shotgun (WGS) entry which is preliminary data.</text>
</comment>
<dbReference type="EMBL" id="BPLR01000972">
    <property type="protein sequence ID" value="GIY98826.1"/>
    <property type="molecule type" value="Genomic_DNA"/>
</dbReference>
<reference evidence="1 2" key="1">
    <citation type="submission" date="2021-06" db="EMBL/GenBank/DDBJ databases">
        <title>Caerostris extrusa draft genome.</title>
        <authorList>
            <person name="Kono N."/>
            <person name="Arakawa K."/>
        </authorList>
    </citation>
    <scope>NUCLEOTIDE SEQUENCE [LARGE SCALE GENOMIC DNA]</scope>
</reference>
<sequence length="110" mass="12878">MLFSILAWKAHKHVFLEFHFCLFWFLCTALHFETQLLSLKIRSIIRSILDLFLDFQLLCVVSDMSKSLVDPFKKHHLGHNRNSLGIKCGGFNVLISTRVTRQRVVLLLHE</sequence>
<dbReference type="AlphaFoldDB" id="A0AAV4XUI2"/>
<dbReference type="Proteomes" id="UP001054945">
    <property type="component" value="Unassembled WGS sequence"/>
</dbReference>
<organism evidence="1 2">
    <name type="scientific">Caerostris extrusa</name>
    <name type="common">Bark spider</name>
    <name type="synonym">Caerostris bankana</name>
    <dbReference type="NCBI Taxonomy" id="172846"/>
    <lineage>
        <taxon>Eukaryota</taxon>
        <taxon>Metazoa</taxon>
        <taxon>Ecdysozoa</taxon>
        <taxon>Arthropoda</taxon>
        <taxon>Chelicerata</taxon>
        <taxon>Arachnida</taxon>
        <taxon>Araneae</taxon>
        <taxon>Araneomorphae</taxon>
        <taxon>Entelegynae</taxon>
        <taxon>Araneoidea</taxon>
        <taxon>Araneidae</taxon>
        <taxon>Caerostris</taxon>
    </lineage>
</organism>
<name>A0AAV4XUI2_CAEEX</name>
<evidence type="ECO:0008006" key="3">
    <source>
        <dbReference type="Google" id="ProtNLM"/>
    </source>
</evidence>
<evidence type="ECO:0000313" key="2">
    <source>
        <dbReference type="Proteomes" id="UP001054945"/>
    </source>
</evidence>
<accession>A0AAV4XUI2</accession>
<keyword evidence="2" id="KW-1185">Reference proteome</keyword>
<evidence type="ECO:0000313" key="1">
    <source>
        <dbReference type="EMBL" id="GIY98826.1"/>
    </source>
</evidence>
<proteinExistence type="predicted"/>
<protein>
    <recommendedName>
        <fullName evidence="3">Secreted protein</fullName>
    </recommendedName>
</protein>